<protein>
    <recommendedName>
        <fullName evidence="2">DUF4283 domain-containing protein</fullName>
    </recommendedName>
</protein>
<organism evidence="3 4">
    <name type="scientific">Linum tenue</name>
    <dbReference type="NCBI Taxonomy" id="586396"/>
    <lineage>
        <taxon>Eukaryota</taxon>
        <taxon>Viridiplantae</taxon>
        <taxon>Streptophyta</taxon>
        <taxon>Embryophyta</taxon>
        <taxon>Tracheophyta</taxon>
        <taxon>Spermatophyta</taxon>
        <taxon>Magnoliopsida</taxon>
        <taxon>eudicotyledons</taxon>
        <taxon>Gunneridae</taxon>
        <taxon>Pentapetalae</taxon>
        <taxon>rosids</taxon>
        <taxon>fabids</taxon>
        <taxon>Malpighiales</taxon>
        <taxon>Linaceae</taxon>
        <taxon>Linum</taxon>
    </lineage>
</organism>
<keyword evidence="4" id="KW-1185">Reference proteome</keyword>
<dbReference type="Pfam" id="PF14111">
    <property type="entry name" value="DUF4283"/>
    <property type="match status" value="1"/>
</dbReference>
<feature type="compositionally biased region" description="Acidic residues" evidence="1">
    <location>
        <begin position="85"/>
        <end position="106"/>
    </location>
</feature>
<evidence type="ECO:0000256" key="1">
    <source>
        <dbReference type="SAM" id="MobiDB-lite"/>
    </source>
</evidence>
<dbReference type="AlphaFoldDB" id="A0AAV0J8C0"/>
<name>A0AAV0J8C0_9ROSI</name>
<evidence type="ECO:0000313" key="4">
    <source>
        <dbReference type="Proteomes" id="UP001154282"/>
    </source>
</evidence>
<reference evidence="3" key="1">
    <citation type="submission" date="2022-08" db="EMBL/GenBank/DDBJ databases">
        <authorList>
            <person name="Gutierrez-Valencia J."/>
        </authorList>
    </citation>
    <scope>NUCLEOTIDE SEQUENCE</scope>
</reference>
<dbReference type="PANTHER" id="PTHR31286">
    <property type="entry name" value="GLYCINE-RICH CELL WALL STRUCTURAL PROTEIN 1.8-LIKE"/>
    <property type="match status" value="1"/>
</dbReference>
<dbReference type="InterPro" id="IPR025558">
    <property type="entry name" value="DUF4283"/>
</dbReference>
<gene>
    <name evidence="3" type="ORF">LITE_LOCUS12774</name>
</gene>
<feature type="region of interest" description="Disordered" evidence="1">
    <location>
        <begin position="1"/>
        <end position="69"/>
    </location>
</feature>
<feature type="region of interest" description="Disordered" evidence="1">
    <location>
        <begin position="81"/>
        <end position="106"/>
    </location>
</feature>
<accession>A0AAV0J8C0</accession>
<evidence type="ECO:0000259" key="2">
    <source>
        <dbReference type="Pfam" id="PF14111"/>
    </source>
</evidence>
<comment type="caution">
    <text evidence="3">The sequence shown here is derived from an EMBL/GenBank/DDBJ whole genome shotgun (WGS) entry which is preliminary data.</text>
</comment>
<feature type="compositionally biased region" description="Low complexity" evidence="1">
    <location>
        <begin position="23"/>
        <end position="33"/>
    </location>
</feature>
<proteinExistence type="predicted"/>
<feature type="domain" description="DUF4283" evidence="2">
    <location>
        <begin position="126"/>
        <end position="207"/>
    </location>
</feature>
<dbReference type="InterPro" id="IPR040256">
    <property type="entry name" value="At4g02000-like"/>
</dbReference>
<dbReference type="Proteomes" id="UP001154282">
    <property type="component" value="Unassembled WGS sequence"/>
</dbReference>
<dbReference type="PANTHER" id="PTHR31286:SF99">
    <property type="entry name" value="DUF4283 DOMAIN-CONTAINING PROTEIN"/>
    <property type="match status" value="1"/>
</dbReference>
<evidence type="ECO:0000313" key="3">
    <source>
        <dbReference type="EMBL" id="CAI0405119.1"/>
    </source>
</evidence>
<dbReference type="EMBL" id="CAMGYJ010000004">
    <property type="protein sequence ID" value="CAI0405119.1"/>
    <property type="molecule type" value="Genomic_DNA"/>
</dbReference>
<sequence length="318" mass="35963">MSAAGPNTKLSPTLKPPDALTGSRRPPTTTSSPNGKGDREAQHQKKKAKDTPMSEARIPGGAWTSGRRHFMDENKDVEGWYVADSDSEEVAEAEREEDDYAPEGEYDPTCPTVLFSTAEKRSFRRDWRSALVVRGLGRNVPFNLLSPCLHQLWAKHGGLHISDMQNECYLVRFRKKEDYEASISGGPWILGDTYLTVHRWYRGFDPWTAVTKSSMVWVQLPCVPPELFNQVAVMRIAGLIGKSVRVDRATLEGARMKYARVSVEVDLTKPLLSKYKIEGKEYFITYKGLFNVCFDCGRYGQQTHACSMPMQKSTRDHF</sequence>